<keyword evidence="3" id="KW-1185">Reference proteome</keyword>
<proteinExistence type="predicted"/>
<dbReference type="EMBL" id="SFCI01001206">
    <property type="protein sequence ID" value="TFY76435.1"/>
    <property type="molecule type" value="Genomic_DNA"/>
</dbReference>
<feature type="non-terminal residue" evidence="2">
    <location>
        <position position="1"/>
    </location>
</feature>
<evidence type="ECO:0000313" key="3">
    <source>
        <dbReference type="Proteomes" id="UP000298061"/>
    </source>
</evidence>
<dbReference type="OrthoDB" id="2687578at2759"/>
<evidence type="ECO:0000256" key="1">
    <source>
        <dbReference type="SAM" id="MobiDB-lite"/>
    </source>
</evidence>
<accession>A0A4Y9ZPA6</accession>
<feature type="compositionally biased region" description="Basic and acidic residues" evidence="1">
    <location>
        <begin position="15"/>
        <end position="29"/>
    </location>
</feature>
<feature type="region of interest" description="Disordered" evidence="1">
    <location>
        <begin position="1"/>
        <end position="52"/>
    </location>
</feature>
<organism evidence="2 3">
    <name type="scientific">Hericium alpestre</name>
    <dbReference type="NCBI Taxonomy" id="135208"/>
    <lineage>
        <taxon>Eukaryota</taxon>
        <taxon>Fungi</taxon>
        <taxon>Dikarya</taxon>
        <taxon>Basidiomycota</taxon>
        <taxon>Agaricomycotina</taxon>
        <taxon>Agaricomycetes</taxon>
        <taxon>Russulales</taxon>
        <taxon>Hericiaceae</taxon>
        <taxon>Hericium</taxon>
    </lineage>
</organism>
<name>A0A4Y9ZPA6_9AGAM</name>
<dbReference type="Proteomes" id="UP000298061">
    <property type="component" value="Unassembled WGS sequence"/>
</dbReference>
<comment type="caution">
    <text evidence="2">The sequence shown here is derived from an EMBL/GenBank/DDBJ whole genome shotgun (WGS) entry which is preliminary data.</text>
</comment>
<sequence length="90" mass="10164">ARVKPLSFGKKQKQRKPERGEEENTRGDGENAAPVNKETGARKRLRSFKLARTDTTKERAALRAKEVLPDVVVRPPSQSQHTGYAAYTFR</sequence>
<protein>
    <submittedName>
        <fullName evidence="2">Uncharacterized protein</fullName>
    </submittedName>
</protein>
<evidence type="ECO:0000313" key="2">
    <source>
        <dbReference type="EMBL" id="TFY76435.1"/>
    </source>
</evidence>
<dbReference type="AlphaFoldDB" id="A0A4Y9ZPA6"/>
<reference evidence="2 3" key="1">
    <citation type="submission" date="2019-02" db="EMBL/GenBank/DDBJ databases">
        <title>Genome sequencing of the rare red list fungi Hericium alpestre (H. flagellum).</title>
        <authorList>
            <person name="Buettner E."/>
            <person name="Kellner H."/>
        </authorList>
    </citation>
    <scope>NUCLEOTIDE SEQUENCE [LARGE SCALE GENOMIC DNA]</scope>
    <source>
        <strain evidence="2 3">DSM 108284</strain>
    </source>
</reference>
<gene>
    <name evidence="2" type="ORF">EWM64_g7575</name>
</gene>